<organism evidence="6 7">
    <name type="scientific">Digitaria exilis</name>
    <dbReference type="NCBI Taxonomy" id="1010633"/>
    <lineage>
        <taxon>Eukaryota</taxon>
        <taxon>Viridiplantae</taxon>
        <taxon>Streptophyta</taxon>
        <taxon>Embryophyta</taxon>
        <taxon>Tracheophyta</taxon>
        <taxon>Spermatophyta</taxon>
        <taxon>Magnoliopsida</taxon>
        <taxon>Liliopsida</taxon>
        <taxon>Poales</taxon>
        <taxon>Poaceae</taxon>
        <taxon>PACMAD clade</taxon>
        <taxon>Panicoideae</taxon>
        <taxon>Panicodae</taxon>
        <taxon>Paniceae</taxon>
        <taxon>Anthephorinae</taxon>
        <taxon>Digitaria</taxon>
    </lineage>
</organism>
<evidence type="ECO:0008006" key="8">
    <source>
        <dbReference type="Google" id="ProtNLM"/>
    </source>
</evidence>
<dbReference type="SUPFAM" id="SSF49503">
    <property type="entry name" value="Cupredoxins"/>
    <property type="match status" value="3"/>
</dbReference>
<reference evidence="6" key="1">
    <citation type="submission" date="2020-07" db="EMBL/GenBank/DDBJ databases">
        <title>Genome sequence and genetic diversity analysis of an under-domesticated orphan crop, white fonio (Digitaria exilis).</title>
        <authorList>
            <person name="Bennetzen J.L."/>
            <person name="Chen S."/>
            <person name="Ma X."/>
            <person name="Wang X."/>
            <person name="Yssel A.E.J."/>
            <person name="Chaluvadi S.R."/>
            <person name="Johnson M."/>
            <person name="Gangashetty P."/>
            <person name="Hamidou F."/>
            <person name="Sanogo M.D."/>
            <person name="Zwaenepoel A."/>
            <person name="Wallace J."/>
            <person name="Van De Peer Y."/>
            <person name="Van Deynze A."/>
        </authorList>
    </citation>
    <scope>NUCLEOTIDE SEQUENCE</scope>
    <source>
        <tissue evidence="6">Leaves</tissue>
    </source>
</reference>
<dbReference type="InterPro" id="IPR011707">
    <property type="entry name" value="Cu-oxidase-like_N"/>
</dbReference>
<protein>
    <recommendedName>
        <fullName evidence="8">L-ascorbate oxidase</fullName>
    </recommendedName>
</protein>
<dbReference type="GO" id="GO:0005507">
    <property type="term" value="F:copper ion binding"/>
    <property type="evidence" value="ECO:0007669"/>
    <property type="project" value="InterPro"/>
</dbReference>
<dbReference type="InterPro" id="IPR045087">
    <property type="entry name" value="Cu-oxidase_fam"/>
</dbReference>
<dbReference type="AlphaFoldDB" id="A0A835BZH2"/>
<evidence type="ECO:0000313" key="6">
    <source>
        <dbReference type="EMBL" id="KAF8719437.1"/>
    </source>
</evidence>
<dbReference type="Proteomes" id="UP000636709">
    <property type="component" value="Unassembled WGS sequence"/>
</dbReference>
<evidence type="ECO:0000313" key="7">
    <source>
        <dbReference type="Proteomes" id="UP000636709"/>
    </source>
</evidence>
<dbReference type="PANTHER" id="PTHR11709:SF478">
    <property type="entry name" value="OS05G0485800 PROTEIN"/>
    <property type="match status" value="1"/>
</dbReference>
<feature type="domain" description="Plastocyanin-like" evidence="4">
    <location>
        <begin position="559"/>
        <end position="692"/>
    </location>
</feature>
<evidence type="ECO:0000256" key="2">
    <source>
        <dbReference type="SAM" id="MobiDB-lite"/>
    </source>
</evidence>
<dbReference type="PANTHER" id="PTHR11709">
    <property type="entry name" value="MULTI-COPPER OXIDASE"/>
    <property type="match status" value="1"/>
</dbReference>
<feature type="compositionally biased region" description="Basic and acidic residues" evidence="2">
    <location>
        <begin position="43"/>
        <end position="58"/>
    </location>
</feature>
<accession>A0A835BZH2</accession>
<gene>
    <name evidence="6" type="ORF">HU200_024152</name>
</gene>
<evidence type="ECO:0000256" key="1">
    <source>
        <dbReference type="ARBA" id="ARBA00010609"/>
    </source>
</evidence>
<dbReference type="InterPro" id="IPR008972">
    <property type="entry name" value="Cupredoxin"/>
</dbReference>
<evidence type="ECO:0000259" key="5">
    <source>
        <dbReference type="Pfam" id="PF07732"/>
    </source>
</evidence>
<comment type="similarity">
    <text evidence="1">Belongs to the multicopper oxidase family.</text>
</comment>
<proteinExistence type="inferred from homology"/>
<dbReference type="InterPro" id="IPR011706">
    <property type="entry name" value="Cu-oxidase_C"/>
</dbReference>
<evidence type="ECO:0000259" key="4">
    <source>
        <dbReference type="Pfam" id="PF07731"/>
    </source>
</evidence>
<dbReference type="Gene3D" id="2.60.40.420">
    <property type="entry name" value="Cupredoxins - blue copper proteins"/>
    <property type="match status" value="3"/>
</dbReference>
<feature type="domain" description="Plastocyanin-like" evidence="5">
    <location>
        <begin position="201"/>
        <end position="323"/>
    </location>
</feature>
<dbReference type="GO" id="GO:0016491">
    <property type="term" value="F:oxidoreductase activity"/>
    <property type="evidence" value="ECO:0007669"/>
    <property type="project" value="InterPro"/>
</dbReference>
<dbReference type="Pfam" id="PF07731">
    <property type="entry name" value="Cu-oxidase_2"/>
    <property type="match status" value="1"/>
</dbReference>
<dbReference type="InterPro" id="IPR001117">
    <property type="entry name" value="Cu-oxidase_2nd"/>
</dbReference>
<evidence type="ECO:0000259" key="3">
    <source>
        <dbReference type="Pfam" id="PF00394"/>
    </source>
</evidence>
<sequence>MRLRIPPWAYPNSPIIQWMWVNGSGAASTEHAGGTAGTGRVSGTDHQDVRGREREAARPIRPPPARDLPLRARRPQPPACAINPRPRRPLVNPKPPGYPTGPLHPTPSPHPRDVFHGLLVETTPLSSPQLLITSFKSASLHTSGDRPAPAKPACGAVAAVGSQVGMMVATVRAAAGVLLVLSALLALVHAEDPYLFFEWKVTYGTKSLLGVPQKVILINGEFPGPRINCSSNNNIVVNVFNQLDQPLLFHWSVIRASSLSSNGMQHRKNSWMDGLMGTNCPILPNTNFTYKWQPKDQIGTFFYFPSVGMQRAAGGYGAITVVSRLLIPVPFDQPPPESDNAVLVGDWFTKDHEVMARLLDSGRSIGRPEGVLINGKAGQDAAAAPMFTFEAGKSYRFRVCNTGIKASLNFRIQGHDMKLVEMDGSHTVQDMYDSLDVHVGHCFSVLVDADQPPGDYYLVASTRFIHDARSTSAIIRYAGSSTPPSPNVTEPPAGWAWSINQWRSFRWNLTASAARPNPQGSYHYGQINITRTIKLMVSRGHIEGKLRYGFNGVSHKDPDTPLKLAEYFNVTDGVFSYNQMGDVPPAVNGPLQVVPNVITAEFRTFIEIVFENPEKSMDSFNLDGYAFFAWSPELRKTYNLLDAVSRHTIQVYPRSWSAIMLTFDNAGMWNIRSNIWERHYLGEQLYMSIVSPARSLRDEYNMPDNALRCGKVVGLPLPPSYAPAR</sequence>
<dbReference type="EMBL" id="JACEFO010001700">
    <property type="protein sequence ID" value="KAF8719437.1"/>
    <property type="molecule type" value="Genomic_DNA"/>
</dbReference>
<keyword evidence="7" id="KW-1185">Reference proteome</keyword>
<dbReference type="OrthoDB" id="2121828at2759"/>
<comment type="caution">
    <text evidence="6">The sequence shown here is derived from an EMBL/GenBank/DDBJ whole genome shotgun (WGS) entry which is preliminary data.</text>
</comment>
<dbReference type="Pfam" id="PF07732">
    <property type="entry name" value="Cu-oxidase_3"/>
    <property type="match status" value="1"/>
</dbReference>
<feature type="compositionally biased region" description="Pro residues" evidence="2">
    <location>
        <begin position="92"/>
        <end position="108"/>
    </location>
</feature>
<dbReference type="Pfam" id="PF00394">
    <property type="entry name" value="Cu-oxidase"/>
    <property type="match status" value="1"/>
</dbReference>
<feature type="domain" description="Plastocyanin-like" evidence="3">
    <location>
        <begin position="340"/>
        <end position="479"/>
    </location>
</feature>
<name>A0A835BZH2_9POAL</name>
<feature type="region of interest" description="Disordered" evidence="2">
    <location>
        <begin position="26"/>
        <end position="108"/>
    </location>
</feature>